<dbReference type="HGNC" id="HGNC:25523">
    <property type="gene designation" value="CCDC88A"/>
</dbReference>
<dbReference type="GeneTree" id="ENSGT00940000155559"/>
<reference evidence="8 9" key="3">
    <citation type="journal article" date="2005" name="Nature">
        <title>Generation and annotation of the DNA sequences of human chromosomes 2 and 4.</title>
        <authorList>
            <person name="Hillier L.W."/>
            <person name="Graves T.A."/>
            <person name="Fulton R.S."/>
            <person name="Fulton L.A."/>
            <person name="Pepin K.H."/>
            <person name="Minx P."/>
            <person name="Wagner-McPherson C."/>
            <person name="Layman D."/>
            <person name="Wylie K."/>
            <person name="Sekhon M."/>
            <person name="Becker M.C."/>
            <person name="Fewell G.A."/>
            <person name="Delehaunty K.D."/>
            <person name="Miner T.L."/>
            <person name="Nash W.E."/>
            <person name="Kremitzki C."/>
            <person name="Oddy L."/>
            <person name="Du H."/>
            <person name="Sun H."/>
            <person name="Bradshaw-Cordum H."/>
            <person name="Ali J."/>
            <person name="Carter J."/>
            <person name="Cordes M."/>
            <person name="Harris A."/>
            <person name="Isak A."/>
            <person name="van Brunt A."/>
            <person name="Nguyen C."/>
            <person name="Du F."/>
            <person name="Courtney L."/>
            <person name="Kalicki J."/>
            <person name="Ozersky P."/>
            <person name="Abbott S."/>
            <person name="Armstrong J."/>
            <person name="Belter E.A."/>
            <person name="Caruso L."/>
            <person name="Cedroni M."/>
            <person name="Cotton M."/>
            <person name="Davidson T."/>
            <person name="Desai A."/>
            <person name="Elliott G."/>
            <person name="Erb T."/>
            <person name="Fronick C."/>
            <person name="Gaige T."/>
            <person name="Haakenson W."/>
            <person name="Haglund K."/>
            <person name="Holmes A."/>
            <person name="Harkins R."/>
            <person name="Kim K."/>
            <person name="Kruchowski S.S."/>
            <person name="Strong C.M."/>
            <person name="Grewal N."/>
            <person name="Goyea E."/>
            <person name="Hou S."/>
            <person name="Levy A."/>
            <person name="Martinka S."/>
            <person name="Mead K."/>
            <person name="McLellan M.D."/>
            <person name="Meyer R."/>
            <person name="Randall-Maher J."/>
            <person name="Tomlinson C."/>
            <person name="Dauphin-Kohlberg S."/>
            <person name="Kozlowicz-Reilly A."/>
            <person name="Shah N."/>
            <person name="Swearengen-Shahid S."/>
            <person name="Snider J."/>
            <person name="Strong J.T."/>
            <person name="Thompson J."/>
            <person name="Yoakum M."/>
            <person name="Leonard S."/>
            <person name="Pearman C."/>
            <person name="Trani L."/>
            <person name="Radionenko M."/>
            <person name="Waligorski J.E."/>
            <person name="Wang C."/>
            <person name="Rock S.M."/>
            <person name="Tin-Wollam A.M."/>
            <person name="Maupin R."/>
            <person name="Latreille P."/>
            <person name="Wendl M.C."/>
            <person name="Yang S.P."/>
            <person name="Pohl C."/>
            <person name="Wallis J.W."/>
            <person name="Spieth J."/>
            <person name="Bieri T.A."/>
            <person name="Berkowicz N."/>
            <person name="Nelson J.O."/>
            <person name="Osborne J."/>
            <person name="Ding L."/>
            <person name="Meyer R."/>
            <person name="Sabo A."/>
            <person name="Shotland Y."/>
            <person name="Sinha P."/>
            <person name="Wohldmann P.E."/>
            <person name="Cook L.L."/>
            <person name="Hickenbotham M.T."/>
            <person name="Eldred J."/>
            <person name="Williams D."/>
            <person name="Jones T.A."/>
            <person name="She X."/>
            <person name="Ciccarelli F.D."/>
            <person name="Izaurralde E."/>
            <person name="Taylor J."/>
            <person name="Schmutz J."/>
            <person name="Myers R.M."/>
            <person name="Cox D.R."/>
            <person name="Huang X."/>
            <person name="McPherson J.D."/>
            <person name="Mardis E.R."/>
            <person name="Clifton S.W."/>
            <person name="Warren W.C."/>
            <person name="Chinwalla A.T."/>
            <person name="Eddy S.R."/>
            <person name="Marra M.A."/>
            <person name="Ovcharenko I."/>
            <person name="Furey T.S."/>
            <person name="Miller W."/>
            <person name="Eichler E.E."/>
            <person name="Bork P."/>
            <person name="Suyama M."/>
            <person name="Torrents D."/>
            <person name="Waterston R.H."/>
            <person name="Wilson R.K."/>
        </authorList>
    </citation>
    <scope>NUCLEOTIDE SEQUENCE [LARGE SCALE GENOMIC DNA]</scope>
</reference>
<dbReference type="Bgee" id="ENSG00000115355">
    <property type="expression patterns" value="Expressed in medial globus pallidus and 162 other cell types or tissues"/>
</dbReference>
<dbReference type="GO" id="GO:0001965">
    <property type="term" value="F:G-protein alpha-subunit binding"/>
    <property type="evidence" value="ECO:0007669"/>
    <property type="project" value="UniProtKB-ARBA"/>
</dbReference>
<dbReference type="GO" id="GO:0030705">
    <property type="term" value="P:cytoskeleton-dependent intracellular transport"/>
    <property type="evidence" value="ECO:0007669"/>
    <property type="project" value="InterPro"/>
</dbReference>
<evidence type="ECO:0007829" key="13">
    <source>
        <dbReference type="PubMed" id="23186163"/>
    </source>
</evidence>
<keyword evidence="2" id="KW-0963">Cytoplasm</keyword>
<evidence type="ECO:0000256" key="2">
    <source>
        <dbReference type="ARBA" id="ARBA00022490"/>
    </source>
</evidence>
<feature type="domain" description="Calponin-homology (CH)" evidence="7">
    <location>
        <begin position="12"/>
        <end position="132"/>
    </location>
</feature>
<comment type="similarity">
    <text evidence="5">Belongs to the CCDC88 family.</text>
</comment>
<dbReference type="Proteomes" id="UP000005640">
    <property type="component" value="Chromosome 2"/>
</dbReference>
<dbReference type="ChiTaRS" id="CCDC88A">
    <property type="organism name" value="human"/>
</dbReference>
<dbReference type="EMBL" id="AC019198">
    <property type="status" value="NOT_ANNOTATED_CDS"/>
    <property type="molecule type" value="Genomic_DNA"/>
</dbReference>
<evidence type="ECO:0007829" key="10">
    <source>
        <dbReference type="PeptideAtlas" id="A0A2R8Y6B2"/>
    </source>
</evidence>
<feature type="coiled-coil region" evidence="6">
    <location>
        <begin position="387"/>
        <end position="498"/>
    </location>
</feature>
<evidence type="ECO:0000313" key="9">
    <source>
        <dbReference type="Proteomes" id="UP000005640"/>
    </source>
</evidence>
<dbReference type="Gene3D" id="1.10.418.10">
    <property type="entry name" value="Calponin-like domain"/>
    <property type="match status" value="1"/>
</dbReference>
<dbReference type="GO" id="GO:0005737">
    <property type="term" value="C:cytoplasm"/>
    <property type="evidence" value="ECO:0007669"/>
    <property type="project" value="UniProtKB-SubCell"/>
</dbReference>
<dbReference type="OrthoDB" id="10254988at2759"/>
<feature type="coiled-coil region" evidence="6">
    <location>
        <begin position="171"/>
        <end position="350"/>
    </location>
</feature>
<keyword evidence="3" id="KW-0344">Guanine-nucleotide releasing factor</keyword>
<sequence>MENEIFTPLLEQFMTSPLVTWVKTFGPLAAGNGTNLDEYVALVDGVFLNQVMLQINPKLESQRVNKKVNNDASLRMHNLSILVRQIKFYYQETLQQLIMMSLPNVLIIGKNPFSEQGTEEVKKLLLLLLGCAVQTIIELSEERDGLHFLPHASSSAQSPCGSPGMKRTESRQHLSVELADAKAKIRRLRQELEEKTEQLLDCKQELEQMEIELKRLQQENMNLLSDARSARMYRDELDALREKAVRVDKLESEVSRYKERLHDIEFYKARVEELKEDNQVLLETKTMLEDQLEGTRARSDKLHELEKENLQLKAKLHDMEMERDMDRKKIEELMEENMTLEMAQKQSMDESLHLGWELEQISRTSELSEAPQKSLGHEVNELTSSRLLKLEMENQSLTKTVEELRTTVDSVEGNASKILKMEKENQRLSKKVEILENEIVQEKQSLQNCQNLSKDLMKEKAQLEKTIETLRENSERQIKILEQENEHLNQTVSSLRQRSQISAEARVKDIEKENKILHESIKETSS</sequence>
<keyword evidence="4 6" id="KW-0175">Coiled coil</keyword>
<evidence type="ECO:0000256" key="6">
    <source>
        <dbReference type="SAM" id="Coils"/>
    </source>
</evidence>
<reference evidence="8 9" key="1">
    <citation type="journal article" date="2001" name="Nature">
        <title>Initial sequencing and analysis of the human genome.</title>
        <authorList>
            <consortium name="International Human Genome Sequencing Consortium"/>
            <person name="Lander E.S."/>
            <person name="Linton L.M."/>
            <person name="Birren B."/>
            <person name="Nusbaum C."/>
            <person name="Zody M.C."/>
            <person name="Baldwin J."/>
            <person name="Devon K."/>
            <person name="Dewar K."/>
            <person name="Doyle M."/>
            <person name="FitzHugh W."/>
            <person name="Funke R."/>
            <person name="Gage D."/>
            <person name="Harris K."/>
            <person name="Heaford A."/>
            <person name="Howland J."/>
            <person name="Kann L."/>
            <person name="Lehoczky J."/>
            <person name="LeVine R."/>
            <person name="McEwan P."/>
            <person name="McKernan K."/>
            <person name="Meldrim J."/>
            <person name="Mesirov J.P."/>
            <person name="Miranda C."/>
            <person name="Morris W."/>
            <person name="Naylor J."/>
            <person name="Raymond C."/>
            <person name="Rosetti M."/>
            <person name="Santos R."/>
            <person name="Sheridan A."/>
            <person name="Sougnez C."/>
            <person name="Stange-Thomann N."/>
            <person name="Stojanovic N."/>
            <person name="Subramanian A."/>
            <person name="Wyman D."/>
            <person name="Rogers J."/>
            <person name="Sulston J."/>
            <person name="Ainscough R."/>
            <person name="Beck S."/>
            <person name="Bentley D."/>
            <person name="Burton J."/>
            <person name="Clee C."/>
            <person name="Carter N."/>
            <person name="Coulson A."/>
            <person name="Deadman R."/>
            <person name="Deloukas P."/>
            <person name="Dunham A."/>
            <person name="Dunham I."/>
            <person name="Durbin R."/>
            <person name="French L."/>
            <person name="Grafham D."/>
            <person name="Gregory S."/>
            <person name="Hubbard T."/>
            <person name="Humphray S."/>
            <person name="Hunt A."/>
            <person name="Jones M."/>
            <person name="Lloyd C."/>
            <person name="McMurray A."/>
            <person name="Matthews L."/>
            <person name="Mercer S."/>
            <person name="Milne S."/>
            <person name="Mullikin J.C."/>
            <person name="Mungall A."/>
            <person name="Plumb R."/>
            <person name="Ross M."/>
            <person name="Shownkeen R."/>
            <person name="Sims S."/>
            <person name="Waterston R.H."/>
            <person name="Wilson R.K."/>
            <person name="Hillier L.W."/>
            <person name="McPherson J.D."/>
            <person name="Marra M.A."/>
            <person name="Mardis E.R."/>
            <person name="Fulton L.A."/>
            <person name="Chinwalla A.T."/>
            <person name="Pepin K.H."/>
            <person name="Gish W.R."/>
            <person name="Chissoe S.L."/>
            <person name="Wendl M.C."/>
            <person name="Delehaunty K.D."/>
            <person name="Miner T.L."/>
            <person name="Delehaunty A."/>
            <person name="Kramer J.B."/>
            <person name="Cook L.L."/>
            <person name="Fulton R.S."/>
            <person name="Johnson D.L."/>
            <person name="Minx P.J."/>
            <person name="Clifton S.W."/>
            <person name="Hawkins T."/>
            <person name="Branscomb E."/>
            <person name="Predki P."/>
            <person name="Richardson P."/>
            <person name="Wenning S."/>
            <person name="Slezak T."/>
            <person name="Doggett N."/>
            <person name="Cheng J.F."/>
            <person name="Olsen A."/>
            <person name="Lucas S."/>
            <person name="Elkin C."/>
            <person name="Uberbacher E."/>
            <person name="Frazier M."/>
            <person name="Gibbs R.A."/>
            <person name="Muzny D.M."/>
            <person name="Scherer S.E."/>
            <person name="Bouck J.B."/>
            <person name="Sodergren E.J."/>
            <person name="Worley K.C."/>
            <person name="Rives C.M."/>
            <person name="Gorrell J.H."/>
            <person name="Metzker M.L."/>
            <person name="Naylor S.L."/>
            <person name="Kucherlapati R.S."/>
            <person name="Nelson D.L."/>
            <person name="Weinstock G.M."/>
            <person name="Sakaki Y."/>
            <person name="Fujiyama A."/>
            <person name="Hattori M."/>
            <person name="Yada T."/>
            <person name="Toyoda A."/>
            <person name="Itoh T."/>
            <person name="Kawagoe C."/>
            <person name="Watanabe H."/>
            <person name="Totoki Y."/>
            <person name="Taylor T."/>
            <person name="Weissenbach J."/>
            <person name="Heilig R."/>
            <person name="Saurin W."/>
            <person name="Artiguenave F."/>
            <person name="Brottier P."/>
            <person name="Bruls T."/>
            <person name="Pelletier E."/>
            <person name="Robert C."/>
            <person name="Wincker P."/>
            <person name="Smith D.R."/>
            <person name="Doucette-Stamm L."/>
            <person name="Rubenfield M."/>
            <person name="Weinstock K."/>
            <person name="Lee H.M."/>
            <person name="Dubois J."/>
            <person name="Rosenthal A."/>
            <person name="Platzer M."/>
            <person name="Nyakatura G."/>
            <person name="Taudien S."/>
            <person name="Rump A."/>
            <person name="Yang H."/>
            <person name="Yu J."/>
            <person name="Wang J."/>
            <person name="Huang G."/>
            <person name="Gu J."/>
            <person name="Hood L."/>
            <person name="Rowen L."/>
            <person name="Madan A."/>
            <person name="Qin S."/>
            <person name="Davis R.W."/>
            <person name="Federspiel N.A."/>
            <person name="Abola A.P."/>
            <person name="Proctor M.J."/>
            <person name="Myers R.M."/>
            <person name="Schmutz J."/>
            <person name="Dickson M."/>
            <person name="Grimwood J."/>
            <person name="Cox D.R."/>
            <person name="Olson M.V."/>
            <person name="Kaul R."/>
            <person name="Raymond C."/>
            <person name="Shimizu N."/>
            <person name="Kawasaki K."/>
            <person name="Minoshima S."/>
            <person name="Evans G.A."/>
            <person name="Athanasiou M."/>
            <person name="Schultz R."/>
            <person name="Roe B.A."/>
            <person name="Chen F."/>
            <person name="Pan H."/>
            <person name="Ramser J."/>
            <person name="Lehrach H."/>
            <person name="Reinhardt R."/>
            <person name="McCombie W.R."/>
            <person name="de la Bastide M."/>
            <person name="Dedhia N."/>
            <person name="Blocker H."/>
            <person name="Hornischer K."/>
            <person name="Nordsiek G."/>
            <person name="Agarwala R."/>
            <person name="Aravind L."/>
            <person name="Bailey J.A."/>
            <person name="Bateman A."/>
            <person name="Batzoglou S."/>
            <person name="Birney E."/>
            <person name="Bork P."/>
            <person name="Brown D.G."/>
            <person name="Burge C.B."/>
            <person name="Cerutti L."/>
            <person name="Chen H.C."/>
            <person name="Church D."/>
            <person name="Clamp M."/>
            <person name="Copley R.R."/>
            <person name="Doerks T."/>
            <person name="Eddy S.R."/>
            <person name="Eichler E.E."/>
            <person name="Furey T.S."/>
            <person name="Galagan J."/>
            <person name="Gilbert J.G."/>
            <person name="Harmon C."/>
            <person name="Hayashizaki Y."/>
            <person name="Haussler D."/>
            <person name="Hermjakob H."/>
            <person name="Hokamp K."/>
            <person name="Jang W."/>
            <person name="Johnson L.S."/>
            <person name="Jones T.A."/>
            <person name="Kasif S."/>
            <person name="Kaspryzk A."/>
            <person name="Kennedy S."/>
            <person name="Kent W.J."/>
            <person name="Kitts P."/>
            <person name="Koonin E.V."/>
            <person name="Korf I."/>
            <person name="Kulp D."/>
            <person name="Lancet D."/>
            <person name="Lowe T.M."/>
            <person name="McLysaght A."/>
            <person name="Mikkelsen T."/>
            <person name="Moran J.V."/>
            <person name="Mulder N."/>
            <person name="Pollara V.J."/>
            <person name="Ponting C.P."/>
            <person name="Schuler G."/>
            <person name="Schultz J."/>
            <person name="Slater G."/>
            <person name="Smit A.F."/>
            <person name="Stupka E."/>
            <person name="Szustakowski J."/>
            <person name="Thierry-Mieg D."/>
            <person name="Thierry-Mieg J."/>
            <person name="Wagner L."/>
            <person name="Wallis J."/>
            <person name="Wheeler R."/>
            <person name="Williams A."/>
            <person name="Wolf Y.I."/>
            <person name="Wolfe K.H."/>
            <person name="Yang S.P."/>
            <person name="Yeh R.F."/>
            <person name="Collins F."/>
            <person name="Guyer M.S."/>
            <person name="Peterson J."/>
            <person name="Felsenfeld A."/>
            <person name="Wetterstrand K.A."/>
            <person name="Patrinos A."/>
            <person name="Morgan M.J."/>
            <person name="de Jong P."/>
            <person name="Catanese J.J."/>
            <person name="Osoegawa K."/>
            <person name="Shizuya H."/>
            <person name="Choi S."/>
            <person name="Chen Y.J."/>
        </authorList>
    </citation>
    <scope>NUCLEOTIDE SEQUENCE [LARGE SCALE GENOMIC DNA]</scope>
</reference>
<evidence type="ECO:0000256" key="5">
    <source>
        <dbReference type="ARBA" id="ARBA00061299"/>
    </source>
</evidence>
<evidence type="ECO:0000313" key="8">
    <source>
        <dbReference type="Ensembl" id="ENSP00000495183.1"/>
    </source>
</evidence>
<keyword evidence="10 11" id="KW-1267">Proteomics identification</keyword>
<organism evidence="8 9">
    <name type="scientific">Homo sapiens</name>
    <name type="common">Human</name>
    <dbReference type="NCBI Taxonomy" id="9606"/>
    <lineage>
        <taxon>Eukaryota</taxon>
        <taxon>Metazoa</taxon>
        <taxon>Chordata</taxon>
        <taxon>Craniata</taxon>
        <taxon>Vertebrata</taxon>
        <taxon>Euteleostomi</taxon>
        <taxon>Mammalia</taxon>
        <taxon>Eutheria</taxon>
        <taxon>Euarchontoglires</taxon>
        <taxon>Primates</taxon>
        <taxon>Haplorrhini</taxon>
        <taxon>Catarrhini</taxon>
        <taxon>Hominidae</taxon>
        <taxon>Homo</taxon>
    </lineage>
</organism>
<accession>A0A2R8Y6B2</accession>
<dbReference type="EMBL" id="AC092176">
    <property type="status" value="NOT_ANNOTATED_CDS"/>
    <property type="molecule type" value="Genomic_DNA"/>
</dbReference>
<evidence type="ECO:0000259" key="7">
    <source>
        <dbReference type="PROSITE" id="PS50021"/>
    </source>
</evidence>
<dbReference type="PANTHER" id="PTHR18947">
    <property type="entry name" value="HOOK PROTEINS"/>
    <property type="match status" value="1"/>
</dbReference>
<name>A0A2R8Y6B2_HUMAN</name>
<dbReference type="EMBL" id="AC012358">
    <property type="status" value="NOT_ANNOTATED_CDS"/>
    <property type="molecule type" value="Genomic_DNA"/>
</dbReference>
<dbReference type="VEuPathDB" id="HostDB:ENSG00000115355"/>
<dbReference type="PANTHER" id="PTHR18947:SF30">
    <property type="entry name" value="GIRDIN"/>
    <property type="match status" value="1"/>
</dbReference>
<dbReference type="Ensembl" id="ENST00000647517.1">
    <property type="protein sequence ID" value="ENSP00000495183.1"/>
    <property type="gene ID" value="ENSG00000115355.18"/>
</dbReference>
<dbReference type="OpenTargets" id="ENSG00000115355"/>
<dbReference type="Antibodypedia" id="47423">
    <property type="antibodies" value="253 antibodies from 35 providers"/>
</dbReference>
<reference evidence="12" key="4">
    <citation type="journal article" date="2011" name="BMC Syst. Biol.">
        <title>Initial characterization of the human central proteome.</title>
        <authorList>
            <person name="Burkard T.R."/>
            <person name="Planyavsky M."/>
            <person name="Kaupe I."/>
            <person name="Breitwieser F.P."/>
            <person name="Burckstummer T."/>
            <person name="Bennett K.L."/>
            <person name="Superti-Furga G."/>
            <person name="Colinge J."/>
        </authorList>
    </citation>
    <scope>IDENTIFICATION BY MASS SPECTROMETRY [LARGE SCALE ANALYSIS]</scope>
</reference>
<evidence type="ECO:0000256" key="4">
    <source>
        <dbReference type="ARBA" id="ARBA00023054"/>
    </source>
</evidence>
<dbReference type="InterPro" id="IPR043936">
    <property type="entry name" value="HOOK_N"/>
</dbReference>
<dbReference type="InterPro" id="IPR001715">
    <property type="entry name" value="CH_dom"/>
</dbReference>
<proteinExistence type="evidence at protein level"/>
<comment type="subcellular location">
    <subcellularLocation>
        <location evidence="1">Cytoplasm</location>
    </subcellularLocation>
</comment>
<dbReference type="PROSITE" id="PS50021">
    <property type="entry name" value="CH"/>
    <property type="match status" value="1"/>
</dbReference>
<dbReference type="AlphaFoldDB" id="A0A2R8Y6B2"/>
<dbReference type="ExpressionAtlas" id="A0A2R8Y6B2">
    <property type="expression patterns" value="baseline and differential"/>
</dbReference>
<reference evidence="13" key="5">
    <citation type="journal article" date="2013" name="J. Proteome Res.">
        <title>Toward a comprehensive characterization of a human cancer cell phosphoproteome.</title>
        <authorList>
            <person name="Zhou H."/>
            <person name="Di Palma S."/>
            <person name="Preisinger C."/>
            <person name="Peng M."/>
            <person name="Polat A.N."/>
            <person name="Heck A.J."/>
            <person name="Mohammed S."/>
        </authorList>
    </citation>
    <scope>IDENTIFICATION BY MASS SPECTROMETRY [LARGE SCALE ANALYSIS]</scope>
</reference>
<dbReference type="GO" id="GO:0007165">
    <property type="term" value="P:signal transduction"/>
    <property type="evidence" value="ECO:0007669"/>
    <property type="project" value="UniProtKB-ARBA"/>
</dbReference>
<dbReference type="GO" id="GO:0005085">
    <property type="term" value="F:guanyl-nucleotide exchange factor activity"/>
    <property type="evidence" value="ECO:0007669"/>
    <property type="project" value="UniProtKB-KW"/>
</dbReference>
<dbReference type="FunFam" id="1.10.418.10:FF:000035">
    <property type="entry name" value="girdin isoform X1"/>
    <property type="match status" value="1"/>
</dbReference>
<keyword evidence="9" id="KW-1185">Reference proteome</keyword>
<protein>
    <submittedName>
        <fullName evidence="8">Coiled-coil domain containing 88A</fullName>
    </submittedName>
</protein>
<evidence type="ECO:0007829" key="11">
    <source>
        <dbReference type="ProteomicsDB" id="A0A2R8Y6B2"/>
    </source>
</evidence>
<evidence type="ECO:0000256" key="1">
    <source>
        <dbReference type="ARBA" id="ARBA00004496"/>
    </source>
</evidence>
<dbReference type="Ensembl" id="ENST00000647517.1">
    <property type="protein sequence ID" value="ENSP00000495183.1"/>
    <property type="gene ID" value="ENSG00000115355.19"/>
</dbReference>
<dbReference type="Pfam" id="PF19047">
    <property type="entry name" value="HOOK_N"/>
    <property type="match status" value="1"/>
</dbReference>
<gene>
    <name evidence="8" type="primary">CCDC88A</name>
</gene>
<reference evidence="8" key="6">
    <citation type="submission" date="2025-08" db="UniProtKB">
        <authorList>
            <consortium name="Ensembl"/>
        </authorList>
    </citation>
    <scope>IDENTIFICATION</scope>
</reference>
<dbReference type="SUPFAM" id="SSF116907">
    <property type="entry name" value="Hook domain"/>
    <property type="match status" value="1"/>
</dbReference>
<feature type="non-terminal residue" evidence="8">
    <location>
        <position position="526"/>
    </location>
</feature>
<dbReference type="InterPro" id="IPR036872">
    <property type="entry name" value="CH_dom_sf"/>
</dbReference>
<dbReference type="SMR" id="A0A2R8Y6B2"/>
<reference evidence="8" key="7">
    <citation type="submission" date="2025-09" db="UniProtKB">
        <authorList>
            <consortium name="Ensembl"/>
        </authorList>
    </citation>
    <scope>IDENTIFICATION</scope>
</reference>
<evidence type="ECO:0000256" key="3">
    <source>
        <dbReference type="ARBA" id="ARBA00022658"/>
    </source>
</evidence>
<reference evidence="8 9" key="2">
    <citation type="journal article" date="2004" name="Nature">
        <title>Finishing the euchromatic sequence of the human genome.</title>
        <authorList>
            <consortium name="International Human Genome Sequencing Consortium"/>
        </authorList>
    </citation>
    <scope>NUCLEOTIDE SEQUENCE [LARGE SCALE GENOMIC DNA]</scope>
</reference>
<dbReference type="MassIVE" id="A0A2R8Y6B2"/>
<evidence type="ECO:0007829" key="12">
    <source>
        <dbReference type="PubMed" id="21269460"/>
    </source>
</evidence>